<protein>
    <submittedName>
        <fullName evidence="1">Uncharacterized protein</fullName>
    </submittedName>
</protein>
<sequence length="87" mass="9889">MSGCENRVLLQQEMGKQPKNLQLLTLDLAVYMIGQTSKASIQRDQYRTSYTRSTIGYIGRSENIVGHWTPTSPPADWSVLNWTNVDE</sequence>
<keyword evidence="2" id="KW-1185">Reference proteome</keyword>
<dbReference type="AlphaFoldDB" id="A0AAV4WQX6"/>
<dbReference type="EMBL" id="BPLR01016466">
    <property type="protein sequence ID" value="GIY84079.1"/>
    <property type="molecule type" value="Genomic_DNA"/>
</dbReference>
<gene>
    <name evidence="1" type="ORF">CEXT_681051</name>
</gene>
<organism evidence="1 2">
    <name type="scientific">Caerostris extrusa</name>
    <name type="common">Bark spider</name>
    <name type="synonym">Caerostris bankana</name>
    <dbReference type="NCBI Taxonomy" id="172846"/>
    <lineage>
        <taxon>Eukaryota</taxon>
        <taxon>Metazoa</taxon>
        <taxon>Ecdysozoa</taxon>
        <taxon>Arthropoda</taxon>
        <taxon>Chelicerata</taxon>
        <taxon>Arachnida</taxon>
        <taxon>Araneae</taxon>
        <taxon>Araneomorphae</taxon>
        <taxon>Entelegynae</taxon>
        <taxon>Araneoidea</taxon>
        <taxon>Araneidae</taxon>
        <taxon>Caerostris</taxon>
    </lineage>
</organism>
<name>A0AAV4WQX6_CAEEX</name>
<evidence type="ECO:0000313" key="2">
    <source>
        <dbReference type="Proteomes" id="UP001054945"/>
    </source>
</evidence>
<evidence type="ECO:0000313" key="1">
    <source>
        <dbReference type="EMBL" id="GIY84079.1"/>
    </source>
</evidence>
<dbReference type="Proteomes" id="UP001054945">
    <property type="component" value="Unassembled WGS sequence"/>
</dbReference>
<comment type="caution">
    <text evidence="1">The sequence shown here is derived from an EMBL/GenBank/DDBJ whole genome shotgun (WGS) entry which is preliminary data.</text>
</comment>
<accession>A0AAV4WQX6</accession>
<proteinExistence type="predicted"/>
<reference evidence="1 2" key="1">
    <citation type="submission" date="2021-06" db="EMBL/GenBank/DDBJ databases">
        <title>Caerostris extrusa draft genome.</title>
        <authorList>
            <person name="Kono N."/>
            <person name="Arakawa K."/>
        </authorList>
    </citation>
    <scope>NUCLEOTIDE SEQUENCE [LARGE SCALE GENOMIC DNA]</scope>
</reference>